<evidence type="ECO:0000313" key="1">
    <source>
        <dbReference type="EMBL" id="SHG67254.1"/>
    </source>
</evidence>
<protein>
    <submittedName>
        <fullName evidence="1">Uncharacterized protein</fullName>
    </submittedName>
</protein>
<proteinExistence type="predicted"/>
<sequence length="99" mass="11674">MEELREVPILIFEGGFTERDEFETPSKGYRPDGIVILPDKRRFSVYFYDPVRLQQDLFVEKIIAEVGLIVIEEVTREKMEEAVQKLYEIKYFDSLVPIA</sequence>
<evidence type="ECO:0000313" key="2">
    <source>
        <dbReference type="Proteomes" id="UP000184212"/>
    </source>
</evidence>
<keyword evidence="2" id="KW-1185">Reference proteome</keyword>
<accession>A0A1M5LQ76</accession>
<gene>
    <name evidence="1" type="ORF">SAMN04488109_1340</name>
</gene>
<dbReference type="AlphaFoldDB" id="A0A1M5LQ76"/>
<dbReference type="EMBL" id="FQWQ01000001">
    <property type="protein sequence ID" value="SHG67254.1"/>
    <property type="molecule type" value="Genomic_DNA"/>
</dbReference>
<organism evidence="1 2">
    <name type="scientific">Chryseolinea serpens</name>
    <dbReference type="NCBI Taxonomy" id="947013"/>
    <lineage>
        <taxon>Bacteria</taxon>
        <taxon>Pseudomonadati</taxon>
        <taxon>Bacteroidota</taxon>
        <taxon>Cytophagia</taxon>
        <taxon>Cytophagales</taxon>
        <taxon>Fulvivirgaceae</taxon>
        <taxon>Chryseolinea</taxon>
    </lineage>
</organism>
<dbReference type="RefSeq" id="WP_073132135.1">
    <property type="nucleotide sequence ID" value="NZ_FQWQ01000001.1"/>
</dbReference>
<name>A0A1M5LQ76_9BACT</name>
<reference evidence="1 2" key="1">
    <citation type="submission" date="2016-11" db="EMBL/GenBank/DDBJ databases">
        <authorList>
            <person name="Jaros S."/>
            <person name="Januszkiewicz K."/>
            <person name="Wedrychowicz H."/>
        </authorList>
    </citation>
    <scope>NUCLEOTIDE SEQUENCE [LARGE SCALE GENOMIC DNA]</scope>
    <source>
        <strain evidence="1 2">DSM 24574</strain>
    </source>
</reference>
<dbReference type="Proteomes" id="UP000184212">
    <property type="component" value="Unassembled WGS sequence"/>
</dbReference>